<dbReference type="SUPFAM" id="SSF56645">
    <property type="entry name" value="Acyl-CoA dehydrogenase NM domain-like"/>
    <property type="match status" value="1"/>
</dbReference>
<keyword evidence="1" id="KW-0560">Oxidoreductase</keyword>
<dbReference type="PANTHER" id="PTHR48083:SF19">
    <property type="entry name" value="FLAVIN-DEPENDENT MONOOXYGENASE, OXYGENASE SUBUNIT HSAA"/>
    <property type="match status" value="1"/>
</dbReference>
<dbReference type="InterPro" id="IPR036250">
    <property type="entry name" value="AcylCo_DH-like_C"/>
</dbReference>
<reference evidence="5 6" key="1">
    <citation type="submission" date="2021-03" db="EMBL/GenBank/DDBJ databases">
        <title>Sequencing the genomes of 1000 actinobacteria strains.</title>
        <authorList>
            <person name="Klenk H.-P."/>
        </authorList>
    </citation>
    <scope>NUCLEOTIDE SEQUENCE [LARGE SCALE GENOMIC DNA]</scope>
    <source>
        <strain evidence="5 6">DSM 44580</strain>
    </source>
</reference>
<dbReference type="PANTHER" id="PTHR48083">
    <property type="entry name" value="MEDIUM-CHAIN SPECIFIC ACYL-COA DEHYDROGENASE, MITOCHONDRIAL-RELATED"/>
    <property type="match status" value="1"/>
</dbReference>
<evidence type="ECO:0000256" key="2">
    <source>
        <dbReference type="ARBA" id="ARBA00049661"/>
    </source>
</evidence>
<dbReference type="Gene3D" id="1.20.140.10">
    <property type="entry name" value="Butyryl-CoA Dehydrogenase, subunit A, domain 3"/>
    <property type="match status" value="1"/>
</dbReference>
<sequence>MSTSPDALAVVAQLFPVIQAHAEAGDRDRCLPEELVAELRAAGLFRLHQPGRHGGAELSVTGLTEVAARVGEADGSTAWVLALYNASAWMVGLLPGRAQAEVWQDRPDALVCGALPPLGTAEPVPGGYRIGGRWPNSSGSAHADWALLGVRVPGGEPHALVLVPRTELGYEDTWSVTGMRGTGSNTLTAAGVFVPEHRVLPVGEAALGRYRTEHTGESLYRSAFYPVLLLALAGPQLGLGRAALRFVREAAATKRVPGTRYGTQAESVAVQVQLARAALLLDTAELHVRRATEEVDAVAARGEYPDELARTRARADVTWAVEHVRQSIELLLDVHGSSGFAETSPLQRIWRDASTAARHAQTLPGVSYEVYGKALLGRQDRIMPSN</sequence>
<evidence type="ECO:0000259" key="4">
    <source>
        <dbReference type="Pfam" id="PF08028"/>
    </source>
</evidence>
<dbReference type="InterPro" id="IPR050741">
    <property type="entry name" value="Acyl-CoA_dehydrogenase"/>
</dbReference>
<protein>
    <submittedName>
        <fullName evidence="5">Alkylation response protein AidB-like acyl-CoA dehydrogenase</fullName>
    </submittedName>
</protein>
<dbReference type="PIRSF" id="PIRSF016578">
    <property type="entry name" value="HsaA"/>
    <property type="match status" value="1"/>
</dbReference>
<accession>A0ABS5A9X5</accession>
<gene>
    <name evidence="5" type="ORF">JOF53_001959</name>
</gene>
<evidence type="ECO:0000313" key="6">
    <source>
        <dbReference type="Proteomes" id="UP001519363"/>
    </source>
</evidence>
<dbReference type="Gene3D" id="1.10.540.10">
    <property type="entry name" value="Acyl-CoA dehydrogenase/oxidase, N-terminal domain"/>
    <property type="match status" value="1"/>
</dbReference>
<evidence type="ECO:0000259" key="3">
    <source>
        <dbReference type="Pfam" id="PF02771"/>
    </source>
</evidence>
<dbReference type="RefSeq" id="WP_209706683.1">
    <property type="nucleotide sequence ID" value="NZ_JAGIOO010000001.1"/>
</dbReference>
<feature type="domain" description="Acyl-CoA dehydrogenase C-terminal" evidence="4">
    <location>
        <begin position="231"/>
        <end position="362"/>
    </location>
</feature>
<dbReference type="Proteomes" id="UP001519363">
    <property type="component" value="Unassembled WGS sequence"/>
</dbReference>
<dbReference type="InterPro" id="IPR037069">
    <property type="entry name" value="AcylCoA_DH/ox_N_sf"/>
</dbReference>
<dbReference type="Pfam" id="PF08028">
    <property type="entry name" value="Acyl-CoA_dh_2"/>
    <property type="match status" value="1"/>
</dbReference>
<dbReference type="EMBL" id="JAGIOO010000001">
    <property type="protein sequence ID" value="MBP2473087.1"/>
    <property type="molecule type" value="Genomic_DNA"/>
</dbReference>
<dbReference type="Gene3D" id="2.40.110.10">
    <property type="entry name" value="Butyryl-CoA Dehydrogenase, subunit A, domain 2"/>
    <property type="match status" value="1"/>
</dbReference>
<evidence type="ECO:0000256" key="1">
    <source>
        <dbReference type="ARBA" id="ARBA00023002"/>
    </source>
</evidence>
<dbReference type="InterPro" id="IPR013107">
    <property type="entry name" value="Acyl-CoA_DH_C"/>
</dbReference>
<dbReference type="Pfam" id="PF02771">
    <property type="entry name" value="Acyl-CoA_dh_N"/>
    <property type="match status" value="1"/>
</dbReference>
<keyword evidence="6" id="KW-1185">Reference proteome</keyword>
<dbReference type="InterPro" id="IPR046373">
    <property type="entry name" value="Acyl-CoA_Oxase/DH_mid-dom_sf"/>
</dbReference>
<dbReference type="InterPro" id="IPR009100">
    <property type="entry name" value="AcylCoA_DH/oxidase_NM_dom_sf"/>
</dbReference>
<name>A0ABS5A9X5_9PSEU</name>
<dbReference type="InterPro" id="IPR013786">
    <property type="entry name" value="AcylCoA_DH/ox_N"/>
</dbReference>
<feature type="domain" description="Acyl-CoA dehydrogenase/oxidase N-terminal" evidence="3">
    <location>
        <begin position="18"/>
        <end position="86"/>
    </location>
</feature>
<dbReference type="SUPFAM" id="SSF47203">
    <property type="entry name" value="Acyl-CoA dehydrogenase C-terminal domain-like"/>
    <property type="match status" value="1"/>
</dbReference>
<comment type="caution">
    <text evidence="5">The sequence shown here is derived from an EMBL/GenBank/DDBJ whole genome shotgun (WGS) entry which is preliminary data.</text>
</comment>
<organism evidence="5 6">
    <name type="scientific">Crossiella equi</name>
    <dbReference type="NCBI Taxonomy" id="130796"/>
    <lineage>
        <taxon>Bacteria</taxon>
        <taxon>Bacillati</taxon>
        <taxon>Actinomycetota</taxon>
        <taxon>Actinomycetes</taxon>
        <taxon>Pseudonocardiales</taxon>
        <taxon>Pseudonocardiaceae</taxon>
        <taxon>Crossiella</taxon>
    </lineage>
</organism>
<proteinExistence type="inferred from homology"/>
<comment type="similarity">
    <text evidence="2">Belongs to the HpaH/HsaA monooxygenase family.</text>
</comment>
<evidence type="ECO:0000313" key="5">
    <source>
        <dbReference type="EMBL" id="MBP2473087.1"/>
    </source>
</evidence>